<comment type="caution">
    <text evidence="1">The sequence shown here is derived from an EMBL/GenBank/DDBJ whole genome shotgun (WGS) entry which is preliminary data.</text>
</comment>
<evidence type="ECO:0000313" key="1">
    <source>
        <dbReference type="EMBL" id="KAI0068222.1"/>
    </source>
</evidence>
<dbReference type="EMBL" id="MU277188">
    <property type="protein sequence ID" value="KAI0068222.1"/>
    <property type="molecule type" value="Genomic_DNA"/>
</dbReference>
<gene>
    <name evidence="1" type="ORF">BV25DRAFT_1834484</name>
</gene>
<organism evidence="1 2">
    <name type="scientific">Artomyces pyxidatus</name>
    <dbReference type="NCBI Taxonomy" id="48021"/>
    <lineage>
        <taxon>Eukaryota</taxon>
        <taxon>Fungi</taxon>
        <taxon>Dikarya</taxon>
        <taxon>Basidiomycota</taxon>
        <taxon>Agaricomycotina</taxon>
        <taxon>Agaricomycetes</taxon>
        <taxon>Russulales</taxon>
        <taxon>Auriscalpiaceae</taxon>
        <taxon>Artomyces</taxon>
    </lineage>
</organism>
<proteinExistence type="predicted"/>
<accession>A0ACB8TIF9</accession>
<keyword evidence="2" id="KW-1185">Reference proteome</keyword>
<dbReference type="Proteomes" id="UP000814140">
    <property type="component" value="Unassembled WGS sequence"/>
</dbReference>
<protein>
    <submittedName>
        <fullName evidence="1">SGS-domain-containing protein</fullName>
    </submittedName>
</protein>
<reference evidence="1" key="1">
    <citation type="submission" date="2021-03" db="EMBL/GenBank/DDBJ databases">
        <authorList>
            <consortium name="DOE Joint Genome Institute"/>
            <person name="Ahrendt S."/>
            <person name="Looney B.P."/>
            <person name="Miyauchi S."/>
            <person name="Morin E."/>
            <person name="Drula E."/>
            <person name="Courty P.E."/>
            <person name="Chicoki N."/>
            <person name="Fauchery L."/>
            <person name="Kohler A."/>
            <person name="Kuo A."/>
            <person name="Labutti K."/>
            <person name="Pangilinan J."/>
            <person name="Lipzen A."/>
            <person name="Riley R."/>
            <person name="Andreopoulos W."/>
            <person name="He G."/>
            <person name="Johnson J."/>
            <person name="Barry K.W."/>
            <person name="Grigoriev I.V."/>
            <person name="Nagy L."/>
            <person name="Hibbett D."/>
            <person name="Henrissat B."/>
            <person name="Matheny P.B."/>
            <person name="Labbe J."/>
            <person name="Martin F."/>
        </authorList>
    </citation>
    <scope>NUCLEOTIDE SEQUENCE</scope>
    <source>
        <strain evidence="1">HHB10654</strain>
    </source>
</reference>
<evidence type="ECO:0000313" key="2">
    <source>
        <dbReference type="Proteomes" id="UP000814140"/>
    </source>
</evidence>
<reference evidence="1" key="2">
    <citation type="journal article" date="2022" name="New Phytol.">
        <title>Evolutionary transition to the ectomycorrhizal habit in the genomes of a hyperdiverse lineage of mushroom-forming fungi.</title>
        <authorList>
            <person name="Looney B."/>
            <person name="Miyauchi S."/>
            <person name="Morin E."/>
            <person name="Drula E."/>
            <person name="Courty P.E."/>
            <person name="Kohler A."/>
            <person name="Kuo A."/>
            <person name="LaButti K."/>
            <person name="Pangilinan J."/>
            <person name="Lipzen A."/>
            <person name="Riley R."/>
            <person name="Andreopoulos W."/>
            <person name="He G."/>
            <person name="Johnson J."/>
            <person name="Nolan M."/>
            <person name="Tritt A."/>
            <person name="Barry K.W."/>
            <person name="Grigoriev I.V."/>
            <person name="Nagy L.G."/>
            <person name="Hibbett D."/>
            <person name="Henrissat B."/>
            <person name="Matheny P.B."/>
            <person name="Labbe J."/>
            <person name="Martin F.M."/>
        </authorList>
    </citation>
    <scope>NUCLEOTIDE SEQUENCE</scope>
    <source>
        <strain evidence="1">HHB10654</strain>
    </source>
</reference>
<sequence>MSHSLRHEYYETDEKLTVSIFDRGADPEQVVVKFEPRSVSLRGPSLFVVVYEHGGKKLVLSPLKGQIDPNQSDFVVGKVKTELRLVKAAQGRWGGLIGDSPDPLASSSFVPSPVPEKAGTTLPQARKNWDKITTTVLEAEKPKTSQEDPNVNGDNTLNEFFQSLYGNADEDTRRAMIKSFQESGGTALSTNWSEVGKAPVPIQPPKGSEARKW</sequence>
<name>A0ACB8TIF9_9AGAM</name>